<proteinExistence type="predicted"/>
<protein>
    <submittedName>
        <fullName evidence="1">Uncharacterized protein</fullName>
    </submittedName>
</protein>
<dbReference type="AlphaFoldDB" id="A0A9P4IP55"/>
<comment type="caution">
    <text evidence="1">The sequence shown here is derived from an EMBL/GenBank/DDBJ whole genome shotgun (WGS) entry which is preliminary data.</text>
</comment>
<name>A0A9P4IP55_9PEZI</name>
<reference evidence="1" key="1">
    <citation type="journal article" date="2020" name="Stud. Mycol.">
        <title>101 Dothideomycetes genomes: a test case for predicting lifestyles and emergence of pathogens.</title>
        <authorList>
            <person name="Haridas S."/>
            <person name="Albert R."/>
            <person name="Binder M."/>
            <person name="Bloem J."/>
            <person name="Labutti K."/>
            <person name="Salamov A."/>
            <person name="Andreopoulos B."/>
            <person name="Baker S."/>
            <person name="Barry K."/>
            <person name="Bills G."/>
            <person name="Bluhm B."/>
            <person name="Cannon C."/>
            <person name="Castanera R."/>
            <person name="Culley D."/>
            <person name="Daum C."/>
            <person name="Ezra D."/>
            <person name="Gonzalez J."/>
            <person name="Henrissat B."/>
            <person name="Kuo A."/>
            <person name="Liang C."/>
            <person name="Lipzen A."/>
            <person name="Lutzoni F."/>
            <person name="Magnuson J."/>
            <person name="Mondo S."/>
            <person name="Nolan M."/>
            <person name="Ohm R."/>
            <person name="Pangilinan J."/>
            <person name="Park H.-J."/>
            <person name="Ramirez L."/>
            <person name="Alfaro M."/>
            <person name="Sun H."/>
            <person name="Tritt A."/>
            <person name="Yoshinaga Y."/>
            <person name="Zwiers L.-H."/>
            <person name="Turgeon B."/>
            <person name="Goodwin S."/>
            <person name="Spatafora J."/>
            <person name="Crous P."/>
            <person name="Grigoriev I."/>
        </authorList>
    </citation>
    <scope>NUCLEOTIDE SEQUENCE</scope>
    <source>
        <strain evidence="1">CBS 133067</strain>
    </source>
</reference>
<evidence type="ECO:0000313" key="2">
    <source>
        <dbReference type="Proteomes" id="UP000799772"/>
    </source>
</evidence>
<keyword evidence="2" id="KW-1185">Reference proteome</keyword>
<evidence type="ECO:0000313" key="1">
    <source>
        <dbReference type="EMBL" id="KAF2105080.1"/>
    </source>
</evidence>
<gene>
    <name evidence="1" type="ORF">NA57DRAFT_71275</name>
</gene>
<sequence length="203" mass="22582">MPSSTIQPRPQSPKRVLCLTGFSKEEILKLQGTFTYRAAELALLKHGEASSVQWPDGFDENFFFILHNQALLSKAVAESCQRFFGLVCDLYEDMLTKEDISSRVTTTGVFHDLHAKLIIDLKGSCCVDGSYAFEDIDKAFSFVFKLAMEEIDTVLKVFAHFAMVYARILNREGEIKAEGEGYPEGRGRLTPEGILGIGGTTPE</sequence>
<accession>A0A9P4IP55</accession>
<dbReference type="EMBL" id="ML978121">
    <property type="protein sequence ID" value="KAF2105080.1"/>
    <property type="molecule type" value="Genomic_DNA"/>
</dbReference>
<organism evidence="1 2">
    <name type="scientific">Rhizodiscina lignyota</name>
    <dbReference type="NCBI Taxonomy" id="1504668"/>
    <lineage>
        <taxon>Eukaryota</taxon>
        <taxon>Fungi</taxon>
        <taxon>Dikarya</taxon>
        <taxon>Ascomycota</taxon>
        <taxon>Pezizomycotina</taxon>
        <taxon>Dothideomycetes</taxon>
        <taxon>Pleosporomycetidae</taxon>
        <taxon>Aulographales</taxon>
        <taxon>Rhizodiscinaceae</taxon>
        <taxon>Rhizodiscina</taxon>
    </lineage>
</organism>
<dbReference type="Proteomes" id="UP000799772">
    <property type="component" value="Unassembled WGS sequence"/>
</dbReference>